<dbReference type="GO" id="GO:0008270">
    <property type="term" value="F:zinc ion binding"/>
    <property type="evidence" value="ECO:0007669"/>
    <property type="project" value="InterPro"/>
</dbReference>
<comment type="pathway">
    <text evidence="2 15">Cofactor biosynthesis; riboflavin biosynthesis; 5-amino-6-(D-ribitylamino)uracil from GTP: step 2/4.</text>
</comment>
<dbReference type="GO" id="GO:0008835">
    <property type="term" value="F:diaminohydroxyphosphoribosylaminopyrimidine deaminase activity"/>
    <property type="evidence" value="ECO:0007669"/>
    <property type="project" value="UniProtKB-EC"/>
</dbReference>
<dbReference type="PROSITE" id="PS00903">
    <property type="entry name" value="CYT_DCMP_DEAMINASES_1"/>
    <property type="match status" value="1"/>
</dbReference>
<dbReference type="InterPro" id="IPR004794">
    <property type="entry name" value="Eubact_RibD"/>
</dbReference>
<dbReference type="PIRSF" id="PIRSF006769">
    <property type="entry name" value="RibD"/>
    <property type="match status" value="1"/>
</dbReference>
<evidence type="ECO:0000256" key="16">
    <source>
        <dbReference type="PIRSR" id="PIRSR006769-1"/>
    </source>
</evidence>
<evidence type="ECO:0000256" key="12">
    <source>
        <dbReference type="ARBA" id="ARBA00023268"/>
    </source>
</evidence>
<dbReference type="InterPro" id="IPR050765">
    <property type="entry name" value="Riboflavin_Biosynth_HTPR"/>
</dbReference>
<feature type="binding site" evidence="18">
    <location>
        <position position="50"/>
    </location>
    <ligand>
        <name>Zn(2+)</name>
        <dbReference type="ChEBI" id="CHEBI:29105"/>
        <note>catalytic</note>
    </ligand>
</feature>
<evidence type="ECO:0000256" key="6">
    <source>
        <dbReference type="ARBA" id="ARBA00022619"/>
    </source>
</evidence>
<keyword evidence="10 15" id="KW-0521">NADP</keyword>
<dbReference type="Gene3D" id="3.40.430.10">
    <property type="entry name" value="Dihydrofolate Reductase, subunit A"/>
    <property type="match status" value="1"/>
</dbReference>
<dbReference type="InterPro" id="IPR011549">
    <property type="entry name" value="RibD_C"/>
</dbReference>
<comment type="similarity">
    <text evidence="4 15">In the N-terminal section; belongs to the cytidine and deoxycytidylate deaminase family.</text>
</comment>
<evidence type="ECO:0000313" key="21">
    <source>
        <dbReference type="Proteomes" id="UP000799092"/>
    </source>
</evidence>
<dbReference type="InterPro" id="IPR002125">
    <property type="entry name" value="CMP_dCMP_dom"/>
</dbReference>
<dbReference type="CDD" id="cd01284">
    <property type="entry name" value="Riboflavin_deaminase-reductase"/>
    <property type="match status" value="1"/>
</dbReference>
<evidence type="ECO:0000256" key="5">
    <source>
        <dbReference type="ARBA" id="ARBA00007417"/>
    </source>
</evidence>
<evidence type="ECO:0000256" key="2">
    <source>
        <dbReference type="ARBA" id="ARBA00004882"/>
    </source>
</evidence>
<dbReference type="FunFam" id="3.40.140.10:FF:000025">
    <property type="entry name" value="Riboflavin biosynthesis protein RibD"/>
    <property type="match status" value="1"/>
</dbReference>
<feature type="binding site" evidence="17">
    <location>
        <position position="184"/>
    </location>
    <ligand>
        <name>substrate</name>
    </ligand>
</feature>
<proteinExistence type="inferred from homology"/>
<comment type="catalytic activity">
    <reaction evidence="13 15">
        <text>5-amino-6-(5-phospho-D-ribitylamino)uracil + NADP(+) = 5-amino-6-(5-phospho-D-ribosylamino)uracil + NADPH + H(+)</text>
        <dbReference type="Rhea" id="RHEA:17845"/>
        <dbReference type="ChEBI" id="CHEBI:15378"/>
        <dbReference type="ChEBI" id="CHEBI:57783"/>
        <dbReference type="ChEBI" id="CHEBI:58349"/>
        <dbReference type="ChEBI" id="CHEBI:58421"/>
        <dbReference type="ChEBI" id="CHEBI:58453"/>
        <dbReference type="EC" id="1.1.1.193"/>
    </reaction>
</comment>
<feature type="binding site" evidence="17">
    <location>
        <position position="154"/>
    </location>
    <ligand>
        <name>NADP(+)</name>
        <dbReference type="ChEBI" id="CHEBI:58349"/>
    </ligand>
</feature>
<comment type="catalytic activity">
    <reaction evidence="14 15">
        <text>2,5-diamino-6-hydroxy-4-(5-phosphoribosylamino)-pyrimidine + H2O + H(+) = 5-amino-6-(5-phospho-D-ribosylamino)uracil + NH4(+)</text>
        <dbReference type="Rhea" id="RHEA:21868"/>
        <dbReference type="ChEBI" id="CHEBI:15377"/>
        <dbReference type="ChEBI" id="CHEBI:15378"/>
        <dbReference type="ChEBI" id="CHEBI:28938"/>
        <dbReference type="ChEBI" id="CHEBI:58453"/>
        <dbReference type="ChEBI" id="CHEBI:58614"/>
        <dbReference type="EC" id="3.5.4.26"/>
    </reaction>
</comment>
<comment type="pathway">
    <text evidence="3 15">Cofactor biosynthesis; riboflavin biosynthesis; 5-amino-6-(D-ribitylamino)uracil from GTP: step 3/4.</text>
</comment>
<feature type="binding site" evidence="17">
    <location>
        <position position="207"/>
    </location>
    <ligand>
        <name>substrate</name>
    </ligand>
</feature>
<evidence type="ECO:0000256" key="1">
    <source>
        <dbReference type="ARBA" id="ARBA00002151"/>
    </source>
</evidence>
<keyword evidence="11 15" id="KW-0560">Oxidoreductase</keyword>
<feature type="binding site" evidence="17">
    <location>
        <position position="168"/>
    </location>
    <ligand>
        <name>substrate</name>
    </ligand>
</feature>
<dbReference type="OrthoDB" id="9800865at2"/>
<feature type="binding site" evidence="18">
    <location>
        <position position="84"/>
    </location>
    <ligand>
        <name>Zn(2+)</name>
        <dbReference type="ChEBI" id="CHEBI:29105"/>
        <note>catalytic</note>
    </ligand>
</feature>
<evidence type="ECO:0000256" key="11">
    <source>
        <dbReference type="ARBA" id="ARBA00023002"/>
    </source>
</evidence>
<dbReference type="PANTHER" id="PTHR38011">
    <property type="entry name" value="DIHYDROFOLATE REDUCTASE FAMILY PROTEIN (AFU_ORTHOLOGUE AFUA_8G06820)"/>
    <property type="match status" value="1"/>
</dbReference>
<reference evidence="20" key="1">
    <citation type="submission" date="2019-11" db="EMBL/GenBank/DDBJ databases">
        <authorList>
            <person name="Li J."/>
        </authorList>
    </citation>
    <scope>NUCLEOTIDE SEQUENCE</scope>
    <source>
        <strain evidence="20">B6B</strain>
    </source>
</reference>
<accession>A0A6A8DDP5</accession>
<evidence type="ECO:0000313" key="20">
    <source>
        <dbReference type="EMBL" id="MRH43694.1"/>
    </source>
</evidence>
<feature type="binding site" evidence="17">
    <location>
        <begin position="291"/>
        <end position="297"/>
    </location>
    <ligand>
        <name>NADP(+)</name>
        <dbReference type="ChEBI" id="CHEBI:58349"/>
    </ligand>
</feature>
<dbReference type="NCBIfam" id="TIGR00326">
    <property type="entry name" value="eubact_ribD"/>
    <property type="match status" value="1"/>
</dbReference>
<name>A0A6A8DDP5_9BACI</name>
<dbReference type="GO" id="GO:0050661">
    <property type="term" value="F:NADP binding"/>
    <property type="evidence" value="ECO:0007669"/>
    <property type="project" value="InterPro"/>
</dbReference>
<dbReference type="NCBIfam" id="TIGR00227">
    <property type="entry name" value="ribD_Cterm"/>
    <property type="match status" value="1"/>
</dbReference>
<dbReference type="GO" id="GO:0008703">
    <property type="term" value="F:5-amino-6-(5-phosphoribosylamino)uracil reductase activity"/>
    <property type="evidence" value="ECO:0007669"/>
    <property type="project" value="UniProtKB-EC"/>
</dbReference>
<dbReference type="Pfam" id="PF01872">
    <property type="entry name" value="RibD_C"/>
    <property type="match status" value="1"/>
</dbReference>
<dbReference type="Gene3D" id="3.40.140.10">
    <property type="entry name" value="Cytidine Deaminase, domain 2"/>
    <property type="match status" value="1"/>
</dbReference>
<dbReference type="SUPFAM" id="SSF53597">
    <property type="entry name" value="Dihydrofolate reductase-like"/>
    <property type="match status" value="1"/>
</dbReference>
<evidence type="ECO:0000256" key="13">
    <source>
        <dbReference type="ARBA" id="ARBA00049861"/>
    </source>
</evidence>
<dbReference type="UniPathway" id="UPA00275">
    <property type="reaction ID" value="UER00401"/>
</dbReference>
<evidence type="ECO:0000256" key="18">
    <source>
        <dbReference type="PIRSR" id="PIRSR006769-3"/>
    </source>
</evidence>
<feature type="active site" description="Proton donor" evidence="16">
    <location>
        <position position="52"/>
    </location>
</feature>
<dbReference type="EC" id="1.1.1.193" evidence="15"/>
<dbReference type="InterPro" id="IPR016192">
    <property type="entry name" value="APOBEC/CMP_deaminase_Zn-bd"/>
</dbReference>
<protein>
    <recommendedName>
        <fullName evidence="15">Riboflavin biosynthesis protein RibD</fullName>
    </recommendedName>
    <domain>
        <recommendedName>
            <fullName evidence="15">Diaminohydroxyphosphoribosylaminopyrimidine deaminase</fullName>
            <shortName evidence="15">DRAP deaminase</shortName>
            <ecNumber evidence="15">3.5.4.26</ecNumber>
        </recommendedName>
        <alternativeName>
            <fullName evidence="15">Riboflavin-specific deaminase</fullName>
        </alternativeName>
    </domain>
    <domain>
        <recommendedName>
            <fullName evidence="15">5-amino-6-(5-phosphoribosylamino)uracil reductase</fullName>
            <ecNumber evidence="15">1.1.1.193</ecNumber>
        </recommendedName>
        <alternativeName>
            <fullName evidence="15">HTP reductase</fullName>
        </alternativeName>
    </domain>
</protein>
<feature type="domain" description="CMP/dCMP-type deaminase" evidence="19">
    <location>
        <begin position="1"/>
        <end position="123"/>
    </location>
</feature>
<dbReference type="RefSeq" id="WP_153737317.1">
    <property type="nucleotide sequence ID" value="NZ_WJNG01000011.1"/>
</dbReference>
<keyword evidence="12" id="KW-0511">Multifunctional enzyme</keyword>
<dbReference type="GO" id="GO:0009231">
    <property type="term" value="P:riboflavin biosynthetic process"/>
    <property type="evidence" value="ECO:0007669"/>
    <property type="project" value="UniProtKB-UniPathway"/>
</dbReference>
<evidence type="ECO:0000256" key="9">
    <source>
        <dbReference type="ARBA" id="ARBA00022833"/>
    </source>
</evidence>
<feature type="binding site" evidence="17">
    <location>
        <position position="170"/>
    </location>
    <ligand>
        <name>NADP(+)</name>
        <dbReference type="ChEBI" id="CHEBI:58349"/>
    </ligand>
</feature>
<feature type="binding site" evidence="17">
    <location>
        <position position="222"/>
    </location>
    <ligand>
        <name>NADP(+)</name>
        <dbReference type="ChEBI" id="CHEBI:58349"/>
    </ligand>
</feature>
<keyword evidence="9 15" id="KW-0862">Zinc</keyword>
<dbReference type="PANTHER" id="PTHR38011:SF7">
    <property type="entry name" value="2,5-DIAMINO-6-RIBOSYLAMINO-4(3H)-PYRIMIDINONE 5'-PHOSPHATE REDUCTASE"/>
    <property type="match status" value="1"/>
</dbReference>
<keyword evidence="7 15" id="KW-0479">Metal-binding</keyword>
<dbReference type="PROSITE" id="PS51747">
    <property type="entry name" value="CYT_DCMP_DEAMINASES_2"/>
    <property type="match status" value="1"/>
</dbReference>
<comment type="caution">
    <text evidence="20">The sequence shown here is derived from an EMBL/GenBank/DDBJ whole genome shotgun (WGS) entry which is preliminary data.</text>
</comment>
<keyword evidence="6 15" id="KW-0686">Riboflavin biosynthesis</keyword>
<gene>
    <name evidence="20" type="primary">ribD</name>
    <name evidence="20" type="ORF">GH741_13535</name>
</gene>
<evidence type="ECO:0000256" key="7">
    <source>
        <dbReference type="ARBA" id="ARBA00022723"/>
    </source>
</evidence>
<dbReference type="InterPro" id="IPR024072">
    <property type="entry name" value="DHFR-like_dom_sf"/>
</dbReference>
<evidence type="ECO:0000256" key="3">
    <source>
        <dbReference type="ARBA" id="ARBA00004910"/>
    </source>
</evidence>
<evidence type="ECO:0000256" key="14">
    <source>
        <dbReference type="ARBA" id="ARBA00049886"/>
    </source>
</evidence>
<comment type="similarity">
    <text evidence="5 15">In the C-terminal section; belongs to the HTP reductase family.</text>
</comment>
<sequence length="362" mass="39653">MTKEEYMNLALSVAEATIGQTSPNPSVGSVVVKNGKIIGIGSHLEPGKEHAEVHALKQAGINAEGAEIYVTLEPCSHHGKTPPCADLIIEHKLKKVYVACLDPNPAVAGRGIEKLRQAGIEVEVGLQETRAEELNRKFFHFIQSKRPYVTLKAAMTLDGKTATSTGDSQWITSSAARLDVHKQRDIHDAILVGINTVLLDNPQLTTRLPQGGKNPIRIILDTHLRITRNSNVLSNEAPTWIVCGSKADIDTFSVEYPNIRLFQLTTENIKIEDVLNLLGEQNIQSLYVEGGSTIQGAFVAKGLFNECHWYIAPKLLGGKNALTTVGGESPHWMKDAINLEIEKIENIGPDIKITARPKKEEE</sequence>
<dbReference type="EC" id="3.5.4.26" evidence="15"/>
<evidence type="ECO:0000256" key="15">
    <source>
        <dbReference type="PIRNR" id="PIRNR006769"/>
    </source>
</evidence>
<feature type="binding site" evidence="17">
    <location>
        <position position="289"/>
    </location>
    <ligand>
        <name>substrate</name>
    </ligand>
</feature>
<feature type="binding site" evidence="18">
    <location>
        <position position="75"/>
    </location>
    <ligand>
        <name>Zn(2+)</name>
        <dbReference type="ChEBI" id="CHEBI:29105"/>
        <note>catalytic</note>
    </ligand>
</feature>
<organism evidence="20 21">
    <name type="scientific">Aquibacillus halophilus</name>
    <dbReference type="NCBI Taxonomy" id="930132"/>
    <lineage>
        <taxon>Bacteria</taxon>
        <taxon>Bacillati</taxon>
        <taxon>Bacillota</taxon>
        <taxon>Bacilli</taxon>
        <taxon>Bacillales</taxon>
        <taxon>Bacillaceae</taxon>
        <taxon>Aquibacillus</taxon>
    </lineage>
</organism>
<evidence type="ECO:0000256" key="10">
    <source>
        <dbReference type="ARBA" id="ARBA00022857"/>
    </source>
</evidence>
<evidence type="ECO:0000256" key="8">
    <source>
        <dbReference type="ARBA" id="ARBA00022801"/>
    </source>
</evidence>
<dbReference type="Pfam" id="PF00383">
    <property type="entry name" value="dCMP_cyt_deam_1"/>
    <property type="match status" value="1"/>
</dbReference>
<evidence type="ECO:0000259" key="19">
    <source>
        <dbReference type="PROSITE" id="PS51747"/>
    </source>
</evidence>
<feature type="binding site" evidence="17">
    <location>
        <position position="196"/>
    </location>
    <ligand>
        <name>NADP(+)</name>
        <dbReference type="ChEBI" id="CHEBI:58349"/>
    </ligand>
</feature>
<keyword evidence="8 15" id="KW-0378">Hydrolase</keyword>
<dbReference type="Proteomes" id="UP000799092">
    <property type="component" value="Unassembled WGS sequence"/>
</dbReference>
<dbReference type="AlphaFoldDB" id="A0A6A8DDP5"/>
<comment type="cofactor">
    <cofactor evidence="15 18">
        <name>Zn(2+)</name>
        <dbReference type="ChEBI" id="CHEBI:29105"/>
    </cofactor>
    <text evidence="15 18">Binds 1 zinc ion.</text>
</comment>
<dbReference type="EMBL" id="WJNG01000011">
    <property type="protein sequence ID" value="MRH43694.1"/>
    <property type="molecule type" value="Genomic_DNA"/>
</dbReference>
<dbReference type="InterPro" id="IPR016193">
    <property type="entry name" value="Cytidine_deaminase-like"/>
</dbReference>
<dbReference type="InterPro" id="IPR002734">
    <property type="entry name" value="RibDG_C"/>
</dbReference>
<dbReference type="SUPFAM" id="SSF53927">
    <property type="entry name" value="Cytidine deaminase-like"/>
    <property type="match status" value="1"/>
</dbReference>
<feature type="binding site" evidence="17">
    <location>
        <position position="200"/>
    </location>
    <ligand>
        <name>NADP(+)</name>
        <dbReference type="ChEBI" id="CHEBI:58349"/>
    </ligand>
</feature>
<keyword evidence="21" id="KW-1185">Reference proteome</keyword>
<comment type="function">
    <text evidence="1 15">Converts 2,5-diamino-6-(ribosylamino)-4(3h)-pyrimidinone 5'-phosphate into 5-amino-6-(ribosylamino)-2,4(1h,3h)-pyrimidinedione 5'-phosphate.</text>
</comment>
<evidence type="ECO:0000256" key="17">
    <source>
        <dbReference type="PIRSR" id="PIRSR006769-2"/>
    </source>
</evidence>
<feature type="binding site" evidence="17">
    <location>
        <position position="204"/>
    </location>
    <ligand>
        <name>substrate</name>
    </ligand>
</feature>
<evidence type="ECO:0000256" key="4">
    <source>
        <dbReference type="ARBA" id="ARBA00005259"/>
    </source>
</evidence>